<protein>
    <submittedName>
        <fullName evidence="5">Uncharacterized protein</fullName>
    </submittedName>
</protein>
<name>A0A8J4BYS7_9CHLO</name>
<dbReference type="PRINTS" id="PR00909">
    <property type="entry name" value="SPERMDNBNDNG"/>
</dbReference>
<evidence type="ECO:0000256" key="4">
    <source>
        <dbReference type="ARBA" id="ARBA00022764"/>
    </source>
</evidence>
<keyword evidence="4" id="KW-0574">Periplasm</keyword>
<evidence type="ECO:0000256" key="1">
    <source>
        <dbReference type="ARBA" id="ARBA00004418"/>
    </source>
</evidence>
<reference evidence="5" key="1">
    <citation type="journal article" date="2021" name="Proc. Natl. Acad. Sci. U.S.A.">
        <title>Three genomes in the algal genus Volvox reveal the fate of a haploid sex-determining region after a transition to homothallism.</title>
        <authorList>
            <person name="Yamamoto K."/>
            <person name="Hamaji T."/>
            <person name="Kawai-Toyooka H."/>
            <person name="Matsuzaki R."/>
            <person name="Takahashi F."/>
            <person name="Nishimura Y."/>
            <person name="Kawachi M."/>
            <person name="Noguchi H."/>
            <person name="Minakuchi Y."/>
            <person name="Umen J.G."/>
            <person name="Toyoda A."/>
            <person name="Nozaki H."/>
        </authorList>
    </citation>
    <scope>NUCLEOTIDE SEQUENCE</scope>
    <source>
        <strain evidence="5">NIES-3780</strain>
    </source>
</reference>
<accession>A0A8J4BYS7</accession>
<evidence type="ECO:0000313" key="5">
    <source>
        <dbReference type="EMBL" id="GIL68078.1"/>
    </source>
</evidence>
<sequence>MALDMRLHHKCMHQGMKCIKQYGCQTQATLRRKLIVSATAQLTPADGPSTSEPCYCGSSTSWSRRCVALGAAVVFSALAGSDPVQAAKTVVLRDGSEVQAFEHGMTLAIVALRGSVSSQWALDFQTSIGKYCGFSLDQRPQLADIFKELSDTGGQNKRSAGVADVVTLGDTWLAAAIQKGLVQPIPGASSSRWYRLLPPRLRQLVHRNAAGMPDAHGPVYGAPYRWGCTLIAYRRDRLLRRGGDPILDWSDLLQPSLAGRVAMLDSPRELLAAALRSLIAETDGRGMRVGRRVSVNSSAAELAEAGITESVLQERVDAFRRQVRLFSNHDHVRALQAGDVWAVVGYSQDLVQLAERSGSSVELLAPLSGTQLWADVWAVPAGARGGHRRSGPSPLLPVWIEFTLSPGRITGQPSLKGGAPAVLMPPAPSATDLAASSSVLGSIHEHRRHLLAARAAAESRRPVAAALRSLSTLPLLRPFLTDPRVSEAAAATTSQDGVSSKEIKEGRHGAAVTLAEDAPTHGSVFPSVELHHANGYLPAAPLLARSDFLLPLPDEATAAMYRRVLGGGASTVGSTMPAAAVSS</sequence>
<keyword evidence="2" id="KW-0813">Transport</keyword>
<evidence type="ECO:0000256" key="3">
    <source>
        <dbReference type="ARBA" id="ARBA00022729"/>
    </source>
</evidence>
<dbReference type="SUPFAM" id="SSF53850">
    <property type="entry name" value="Periplasmic binding protein-like II"/>
    <property type="match status" value="1"/>
</dbReference>
<comment type="caution">
    <text evidence="5">The sequence shown here is derived from an EMBL/GenBank/DDBJ whole genome shotgun (WGS) entry which is preliminary data.</text>
</comment>
<evidence type="ECO:0000313" key="6">
    <source>
        <dbReference type="Proteomes" id="UP000747399"/>
    </source>
</evidence>
<keyword evidence="6" id="KW-1185">Reference proteome</keyword>
<dbReference type="InterPro" id="IPR001188">
    <property type="entry name" value="Sperm_putr-bd"/>
</dbReference>
<proteinExistence type="predicted"/>
<comment type="subcellular location">
    <subcellularLocation>
        <location evidence="1">Periplasm</location>
    </subcellularLocation>
</comment>
<dbReference type="PANTHER" id="PTHR30222">
    <property type="entry name" value="SPERMIDINE/PUTRESCINE-BINDING PERIPLASMIC PROTEIN"/>
    <property type="match status" value="1"/>
</dbReference>
<dbReference type="EMBL" id="BNCO01000109">
    <property type="protein sequence ID" value="GIL68078.1"/>
    <property type="molecule type" value="Genomic_DNA"/>
</dbReference>
<keyword evidence="3" id="KW-0732">Signal</keyword>
<dbReference type="PANTHER" id="PTHR30222:SF17">
    <property type="entry name" value="SPERMIDINE_PUTRESCINE-BINDING PERIPLASMIC PROTEIN"/>
    <property type="match status" value="1"/>
</dbReference>
<gene>
    <name evidence="5" type="ORF">Vafri_21393</name>
</gene>
<dbReference type="AlphaFoldDB" id="A0A8J4BYS7"/>
<dbReference type="GO" id="GO:0019808">
    <property type="term" value="F:polyamine binding"/>
    <property type="evidence" value="ECO:0007669"/>
    <property type="project" value="InterPro"/>
</dbReference>
<dbReference type="InterPro" id="IPR006059">
    <property type="entry name" value="SBP"/>
</dbReference>
<evidence type="ECO:0000256" key="2">
    <source>
        <dbReference type="ARBA" id="ARBA00022448"/>
    </source>
</evidence>
<organism evidence="5 6">
    <name type="scientific">Volvox africanus</name>
    <dbReference type="NCBI Taxonomy" id="51714"/>
    <lineage>
        <taxon>Eukaryota</taxon>
        <taxon>Viridiplantae</taxon>
        <taxon>Chlorophyta</taxon>
        <taxon>core chlorophytes</taxon>
        <taxon>Chlorophyceae</taxon>
        <taxon>CS clade</taxon>
        <taxon>Chlamydomonadales</taxon>
        <taxon>Volvocaceae</taxon>
        <taxon>Volvox</taxon>
    </lineage>
</organism>
<dbReference type="Gene3D" id="3.40.190.10">
    <property type="entry name" value="Periplasmic binding protein-like II"/>
    <property type="match status" value="2"/>
</dbReference>
<dbReference type="Proteomes" id="UP000747399">
    <property type="component" value="Unassembled WGS sequence"/>
</dbReference>
<dbReference type="GO" id="GO:0015846">
    <property type="term" value="P:polyamine transport"/>
    <property type="evidence" value="ECO:0007669"/>
    <property type="project" value="InterPro"/>
</dbReference>
<dbReference type="Pfam" id="PF13416">
    <property type="entry name" value="SBP_bac_8"/>
    <property type="match status" value="1"/>
</dbReference>